<name>I8I0C5_9GAMM</name>
<feature type="domain" description="BIG2" evidence="2">
    <location>
        <begin position="60"/>
        <end position="147"/>
    </location>
</feature>
<proteinExistence type="predicted"/>
<evidence type="ECO:0000313" key="3">
    <source>
        <dbReference type="EMBL" id="EIT69441.1"/>
    </source>
</evidence>
<dbReference type="EMBL" id="AKGD01000002">
    <property type="protein sequence ID" value="EIT69441.1"/>
    <property type="molecule type" value="Genomic_DNA"/>
</dbReference>
<dbReference type="Gene3D" id="2.60.40.1080">
    <property type="match status" value="2"/>
</dbReference>
<dbReference type="Pfam" id="PF02368">
    <property type="entry name" value="Big_2"/>
    <property type="match status" value="1"/>
</dbReference>
<evidence type="ECO:0000259" key="2">
    <source>
        <dbReference type="SMART" id="SM00635"/>
    </source>
</evidence>
<dbReference type="SMART" id="SM00635">
    <property type="entry name" value="BID_2"/>
    <property type="match status" value="2"/>
</dbReference>
<feature type="chain" id="PRO_5003713651" description="BIG2 domain-containing protein" evidence="1">
    <location>
        <begin position="25"/>
        <end position="467"/>
    </location>
</feature>
<dbReference type="Proteomes" id="UP000003704">
    <property type="component" value="Unassembled WGS sequence"/>
</dbReference>
<organism evidence="3 4">
    <name type="scientific">Hydrocarboniphaga effusa AP103</name>
    <dbReference type="NCBI Taxonomy" id="1172194"/>
    <lineage>
        <taxon>Bacteria</taxon>
        <taxon>Pseudomonadati</taxon>
        <taxon>Pseudomonadota</taxon>
        <taxon>Gammaproteobacteria</taxon>
        <taxon>Nevskiales</taxon>
        <taxon>Nevskiaceae</taxon>
        <taxon>Hydrocarboniphaga</taxon>
    </lineage>
</organism>
<feature type="signal peptide" evidence="1">
    <location>
        <begin position="1"/>
        <end position="24"/>
    </location>
</feature>
<dbReference type="RefSeq" id="WP_007185964.1">
    <property type="nucleotide sequence ID" value="NZ_AKGD01000002.1"/>
</dbReference>
<comment type="caution">
    <text evidence="3">The sequence shown here is derived from an EMBL/GenBank/DDBJ whole genome shotgun (WGS) entry which is preliminary data.</text>
</comment>
<gene>
    <name evidence="3" type="ORF">WQQ_30230</name>
</gene>
<sequence length="467" mass="48155">MSKSIRRPLSSLMAVFAASAGALALGACNGVGDGNSLDRIHIVPAEFSTTLEGIQEQYTDVDAYQCAPRSLSLFGTFTRGDDDIGDFTTRADWSSDNPAVARVSNGDIASPIDSTLMLGKGVIVPGSVGETTIRANYLDLQATITVKVGTPTDFTITPANPYLTLHSRQGLQLMAKLGGVETNLTAVGGTQLVKAAFNPVNDTLAKVVVSSSVPVVTALGVTGSPLTLELTLPYCNQVVSTTVNVAVPESLTLTHEEGFNGELIVNTNELLTLKANFGEGIEPQDLTSQAAFSRTNDSTDSDAASRLSVGTGIVTALKAGAAVPVRAACCAIDLNGDGDQADEGETAAYTSNALSITPVAGDLTSFTIAPMTPTVVSGETQQFTAQGTFDNGARTQPITRQVTWSSDDRTVAAFPSGSPIGLMQSAANLTETDTAEITATPNTSIDGTTVTAPIKTTVTITPAPAAE</sequence>
<dbReference type="STRING" id="1172194.WQQ_30230"/>
<keyword evidence="4" id="KW-1185">Reference proteome</keyword>
<feature type="domain" description="BIG2" evidence="2">
    <location>
        <begin position="362"/>
        <end position="449"/>
    </location>
</feature>
<evidence type="ECO:0000313" key="4">
    <source>
        <dbReference type="Proteomes" id="UP000003704"/>
    </source>
</evidence>
<dbReference type="AlphaFoldDB" id="I8I0C5"/>
<dbReference type="PROSITE" id="PS51257">
    <property type="entry name" value="PROKAR_LIPOPROTEIN"/>
    <property type="match status" value="1"/>
</dbReference>
<accession>I8I0C5</accession>
<keyword evidence="1" id="KW-0732">Signal</keyword>
<protein>
    <recommendedName>
        <fullName evidence="2">BIG2 domain-containing protein</fullName>
    </recommendedName>
</protein>
<dbReference type="OrthoDB" id="7061629at2"/>
<reference evidence="3 4" key="1">
    <citation type="journal article" date="2012" name="J. Bacteriol.">
        <title>Genome Sequence of n-Alkane-Degrading Hydrocarboniphaga effusa Strain AP103T (ATCC BAA-332T).</title>
        <authorList>
            <person name="Chang H.K."/>
            <person name="Zylstra G.J."/>
            <person name="Chae J.C."/>
        </authorList>
    </citation>
    <scope>NUCLEOTIDE SEQUENCE [LARGE SCALE GENOMIC DNA]</scope>
    <source>
        <strain evidence="3 4">AP103</strain>
    </source>
</reference>
<dbReference type="InterPro" id="IPR003343">
    <property type="entry name" value="Big_2"/>
</dbReference>
<evidence type="ECO:0000256" key="1">
    <source>
        <dbReference type="SAM" id="SignalP"/>
    </source>
</evidence>